<feature type="signal peptide" evidence="2">
    <location>
        <begin position="1"/>
        <end position="19"/>
    </location>
</feature>
<feature type="coiled-coil region" evidence="1">
    <location>
        <begin position="48"/>
        <end position="119"/>
    </location>
</feature>
<keyword evidence="2" id="KW-0732">Signal</keyword>
<keyword evidence="4" id="KW-1185">Reference proteome</keyword>
<evidence type="ECO:0000313" key="3">
    <source>
        <dbReference type="EMBL" id="UWE02333.1"/>
    </source>
</evidence>
<protein>
    <submittedName>
        <fullName evidence="3">DUF6376 family protein</fullName>
    </submittedName>
</protein>
<dbReference type="EMBL" id="CP103866">
    <property type="protein sequence ID" value="UWE02333.1"/>
    <property type="molecule type" value="Genomic_DNA"/>
</dbReference>
<evidence type="ECO:0000313" key="4">
    <source>
        <dbReference type="Proteomes" id="UP001058650"/>
    </source>
</evidence>
<evidence type="ECO:0000256" key="1">
    <source>
        <dbReference type="SAM" id="Coils"/>
    </source>
</evidence>
<feature type="chain" id="PRO_5046840347" evidence="2">
    <location>
        <begin position="20"/>
        <end position="147"/>
    </location>
</feature>
<reference evidence="3" key="1">
    <citation type="submission" date="2022-08" db="EMBL/GenBank/DDBJ databases">
        <title>The complete genome sequence of the thermophilic bacterium Laceyella sacchari FBKL4.010 reveals the basis for tetramethylpyrazine biosynthesis in Moutai-flavor Daqu.</title>
        <authorList>
            <person name="Li D."/>
            <person name="Huang W."/>
            <person name="Wang C."/>
            <person name="Qiu S."/>
        </authorList>
    </citation>
    <scope>NUCLEOTIDE SEQUENCE</scope>
    <source>
        <strain evidence="3">FBKL4.014</strain>
    </source>
</reference>
<dbReference type="Proteomes" id="UP001058650">
    <property type="component" value="Chromosome"/>
</dbReference>
<accession>A0ABY5TYS4</accession>
<gene>
    <name evidence="3" type="ORF">NYR52_09010</name>
</gene>
<keyword evidence="1" id="KW-0175">Coiled coil</keyword>
<proteinExistence type="predicted"/>
<dbReference type="PROSITE" id="PS51257">
    <property type="entry name" value="PROKAR_LIPOPROTEIN"/>
    <property type="match status" value="1"/>
</dbReference>
<name>A0ABY5TYS4_LACSH</name>
<dbReference type="Pfam" id="PF19903">
    <property type="entry name" value="DUF6376"/>
    <property type="match status" value="1"/>
</dbReference>
<evidence type="ECO:0000256" key="2">
    <source>
        <dbReference type="SAM" id="SignalP"/>
    </source>
</evidence>
<organism evidence="3 4">
    <name type="scientific">Laceyella sacchari</name>
    <name type="common">Thermoactinomyces thalpophilus</name>
    <dbReference type="NCBI Taxonomy" id="37482"/>
    <lineage>
        <taxon>Bacteria</taxon>
        <taxon>Bacillati</taxon>
        <taxon>Bacillota</taxon>
        <taxon>Bacilli</taxon>
        <taxon>Bacillales</taxon>
        <taxon>Thermoactinomycetaceae</taxon>
        <taxon>Laceyella</taxon>
    </lineage>
</organism>
<dbReference type="RefSeq" id="WP_132220632.1">
    <property type="nucleotide sequence ID" value="NZ_CP103866.1"/>
</dbReference>
<sequence length="147" mass="16496">MKKAWILLVMVAVLLSGCAAVEEVSNSINYAKQAADYITLVSDFANEAQTLVEQAVTDENVRKELENKLQALQQSMESFNKLTPPEIAQDIHQQIVSYNEQLNAAIEMYMTTLKDAKIDPTTFENSELMKTVQELSKLAQQIEGLQQ</sequence>
<dbReference type="InterPro" id="IPR045956">
    <property type="entry name" value="DUF6376"/>
</dbReference>